<feature type="binding site" evidence="9">
    <location>
        <position position="93"/>
    </location>
    <ligand>
        <name>Fe cation</name>
        <dbReference type="ChEBI" id="CHEBI:24875"/>
        <label>1</label>
    </ligand>
</feature>
<evidence type="ECO:0000256" key="4">
    <source>
        <dbReference type="ARBA" id="ARBA00022737"/>
    </source>
</evidence>
<protein>
    <recommendedName>
        <fullName evidence="9">Deoxyhypusine hydroxylase</fullName>
        <shortName evidence="9">DOHH</shortName>
        <ecNumber evidence="9">1.14.99.29</ecNumber>
    </recommendedName>
    <alternativeName>
        <fullName evidence="9">Deoxyhypusine dioxygenase</fullName>
    </alternativeName>
    <alternativeName>
        <fullName evidence="9">Deoxyhypusine monooxygenase</fullName>
    </alternativeName>
</protein>
<accession>A0A8B8CFS9</accession>
<evidence type="ECO:0000256" key="9">
    <source>
        <dbReference type="HAMAP-Rule" id="MF_03101"/>
    </source>
</evidence>
<organism evidence="10 12">
    <name type="scientific">Crassostrea virginica</name>
    <name type="common">Eastern oyster</name>
    <dbReference type="NCBI Taxonomy" id="6565"/>
    <lineage>
        <taxon>Eukaryota</taxon>
        <taxon>Metazoa</taxon>
        <taxon>Spiralia</taxon>
        <taxon>Lophotrochozoa</taxon>
        <taxon>Mollusca</taxon>
        <taxon>Bivalvia</taxon>
        <taxon>Autobranchia</taxon>
        <taxon>Pteriomorphia</taxon>
        <taxon>Ostreida</taxon>
        <taxon>Ostreoidea</taxon>
        <taxon>Ostreidae</taxon>
        <taxon>Crassostrea</taxon>
    </lineage>
</organism>
<dbReference type="SUPFAM" id="SSF48371">
    <property type="entry name" value="ARM repeat"/>
    <property type="match status" value="1"/>
</dbReference>
<dbReference type="InterPro" id="IPR027517">
    <property type="entry name" value="Deoxyhypusine_hydroxylase"/>
</dbReference>
<dbReference type="AlphaFoldDB" id="A0A8B8CFS9"/>
<keyword evidence="7 9" id="KW-0503">Monooxygenase</keyword>
<comment type="catalytic activity">
    <reaction evidence="1 9">
        <text>[eIF5A protein]-deoxyhypusine + AH2 + O2 = [eIF5A protein]-hypusine + A + H2O</text>
        <dbReference type="Rhea" id="RHEA:14101"/>
        <dbReference type="Rhea" id="RHEA-COMP:10144"/>
        <dbReference type="Rhea" id="RHEA-COMP:12592"/>
        <dbReference type="ChEBI" id="CHEBI:13193"/>
        <dbReference type="ChEBI" id="CHEBI:15377"/>
        <dbReference type="ChEBI" id="CHEBI:15379"/>
        <dbReference type="ChEBI" id="CHEBI:17499"/>
        <dbReference type="ChEBI" id="CHEBI:82657"/>
        <dbReference type="ChEBI" id="CHEBI:91175"/>
        <dbReference type="EC" id="1.14.99.29"/>
    </reaction>
</comment>
<evidence type="ECO:0000256" key="2">
    <source>
        <dbReference type="ARBA" id="ARBA00005041"/>
    </source>
</evidence>
<dbReference type="KEGG" id="cvn:111118381"/>
<feature type="binding site" evidence="9">
    <location>
        <position position="246"/>
    </location>
    <ligand>
        <name>Fe cation</name>
        <dbReference type="ChEBI" id="CHEBI:24875"/>
        <label>2</label>
    </ligand>
</feature>
<comment type="pathway">
    <text evidence="2 9">Protein modification; eIF5A hypusination.</text>
</comment>
<evidence type="ECO:0000313" key="12">
    <source>
        <dbReference type="RefSeq" id="XP_022314555.1"/>
    </source>
</evidence>
<evidence type="ECO:0000256" key="3">
    <source>
        <dbReference type="ARBA" id="ARBA00022723"/>
    </source>
</evidence>
<dbReference type="GO" id="GO:0046872">
    <property type="term" value="F:metal ion binding"/>
    <property type="evidence" value="ECO:0007669"/>
    <property type="project" value="UniProtKB-KW"/>
</dbReference>
<evidence type="ECO:0000256" key="5">
    <source>
        <dbReference type="ARBA" id="ARBA00023002"/>
    </source>
</evidence>
<evidence type="ECO:0000313" key="10">
    <source>
        <dbReference type="Proteomes" id="UP000694844"/>
    </source>
</evidence>
<keyword evidence="3 9" id="KW-0479">Metal-binding</keyword>
<reference evidence="11 12" key="1">
    <citation type="submission" date="2025-04" db="UniProtKB">
        <authorList>
            <consortium name="RefSeq"/>
        </authorList>
    </citation>
    <scope>IDENTIFICATION</scope>
    <source>
        <tissue evidence="11 12">Whole sample</tissue>
    </source>
</reference>
<feature type="binding site" evidence="9">
    <location>
        <position position="213"/>
    </location>
    <ligand>
        <name>Fe cation</name>
        <dbReference type="ChEBI" id="CHEBI:24875"/>
        <label>2</label>
    </ligand>
</feature>
<dbReference type="Gene3D" id="1.25.10.10">
    <property type="entry name" value="Leucine-rich Repeat Variant"/>
    <property type="match status" value="2"/>
</dbReference>
<dbReference type="Proteomes" id="UP000694844">
    <property type="component" value="Chromosome 2"/>
</dbReference>
<keyword evidence="8 9" id="KW-0386">Hypusine biosynthesis</keyword>
<dbReference type="FunFam" id="1.25.10.10:FF:000099">
    <property type="entry name" value="Deoxyhypusine hydroxylase"/>
    <property type="match status" value="2"/>
</dbReference>
<dbReference type="HAMAP" id="MF_03101">
    <property type="entry name" value="Deoxyhypusine_hydroxylase"/>
    <property type="match status" value="1"/>
</dbReference>
<dbReference type="PANTHER" id="PTHR12697">
    <property type="entry name" value="PBS LYASE HEAT-LIKE PROTEIN"/>
    <property type="match status" value="1"/>
</dbReference>
<sequence>MTTIVDETSVQTVGNILIDKTQPLKDRFRALFTLRNIGGEKAIDFIANCFDDTSALLKHELAYCLGQMQDKYALKTLSRVLADRSQEAMVRHEAGEALGAIGSQESVAILKEYQNDPVVEVAETCQLALQRLSWLKSQEEDNNLLPNPYKSVDPAPSTSKMEVEDLEKILLDETLPLFQRYRAMFSLRNIGTTEAVKALAKGLKCTSALFRHEIAYVLGQVQSDACVDELKCNLEDMEENPMVRHECAEALGSIATPECTRILENYLKDSERVVKESCIVALDISEYENSAQFQYADGLAKMNTVKS</sequence>
<comment type="function">
    <text evidence="9">Catalyzes the hydroxylation of the N(6)-(4-aminobutyl)-L-lysine intermediate to form hypusine, an essential post-translational modification only found in mature eIF-5A factor.</text>
</comment>
<keyword evidence="5 9" id="KW-0560">Oxidoreductase</keyword>
<dbReference type="SMART" id="SM00567">
    <property type="entry name" value="EZ_HEAT"/>
    <property type="match status" value="6"/>
</dbReference>
<dbReference type="EC" id="1.14.99.29" evidence="9"/>
<dbReference type="Pfam" id="PF13646">
    <property type="entry name" value="HEAT_2"/>
    <property type="match status" value="2"/>
</dbReference>
<evidence type="ECO:0000256" key="6">
    <source>
        <dbReference type="ARBA" id="ARBA00023004"/>
    </source>
</evidence>
<feature type="binding site" evidence="9">
    <location>
        <position position="59"/>
    </location>
    <ligand>
        <name>Fe cation</name>
        <dbReference type="ChEBI" id="CHEBI:24875"/>
        <label>1</label>
    </ligand>
</feature>
<dbReference type="KEGG" id="cvn:111119039"/>
<dbReference type="OrthoDB" id="421002at2759"/>
<evidence type="ECO:0000256" key="8">
    <source>
        <dbReference type="ARBA" id="ARBA00023256"/>
    </source>
</evidence>
<dbReference type="InterPro" id="IPR011989">
    <property type="entry name" value="ARM-like"/>
</dbReference>
<evidence type="ECO:0000313" key="11">
    <source>
        <dbReference type="RefSeq" id="XP_022313530.1"/>
    </source>
</evidence>
<dbReference type="PANTHER" id="PTHR12697:SF5">
    <property type="entry name" value="DEOXYHYPUSINE HYDROXYLASE"/>
    <property type="match status" value="1"/>
</dbReference>
<proteinExistence type="inferred from homology"/>
<gene>
    <name evidence="12" type="primary">LOC111119039</name>
    <name evidence="11" type="synonym">LOC111118381</name>
</gene>
<dbReference type="InterPro" id="IPR004155">
    <property type="entry name" value="PBS_lyase_HEAT"/>
</dbReference>
<dbReference type="UniPathway" id="UPA00354"/>
<feature type="binding site" evidence="9">
    <location>
        <position position="212"/>
    </location>
    <ligand>
        <name>Fe cation</name>
        <dbReference type="ChEBI" id="CHEBI:24875"/>
        <label>2</label>
    </ligand>
</feature>
<dbReference type="RefSeq" id="XP_022314555.1">
    <property type="nucleotide sequence ID" value="XM_022458847.1"/>
</dbReference>
<dbReference type="InterPro" id="IPR016024">
    <property type="entry name" value="ARM-type_fold"/>
</dbReference>
<feature type="binding site" evidence="9">
    <location>
        <position position="245"/>
    </location>
    <ligand>
        <name>Fe cation</name>
        <dbReference type="ChEBI" id="CHEBI:24875"/>
        <label>2</label>
    </ligand>
</feature>
<comment type="cofactor">
    <cofactor evidence="9">
        <name>Fe(2+)</name>
        <dbReference type="ChEBI" id="CHEBI:29033"/>
    </cofactor>
    <text evidence="9">Binds 2 Fe(2+) ions per subunit.</text>
</comment>
<keyword evidence="6 9" id="KW-0408">Iron</keyword>
<evidence type="ECO:0000256" key="1">
    <source>
        <dbReference type="ARBA" id="ARBA00000068"/>
    </source>
</evidence>
<comment type="similarity">
    <text evidence="9">Belongs to the deoxyhypusine hydroxylase family.</text>
</comment>
<keyword evidence="10" id="KW-1185">Reference proteome</keyword>
<dbReference type="GeneID" id="111119039"/>
<dbReference type="GO" id="GO:0019135">
    <property type="term" value="F:deoxyhypusine monooxygenase activity"/>
    <property type="evidence" value="ECO:0007669"/>
    <property type="project" value="UniProtKB-UniRule"/>
</dbReference>
<dbReference type="RefSeq" id="XP_022313530.1">
    <property type="nucleotide sequence ID" value="XM_022457822.1"/>
</dbReference>
<feature type="binding site" evidence="9">
    <location>
        <position position="60"/>
    </location>
    <ligand>
        <name>Fe cation</name>
        <dbReference type="ChEBI" id="CHEBI:24875"/>
        <label>1</label>
    </ligand>
</feature>
<name>A0A8B8CFS9_CRAVI</name>
<keyword evidence="4" id="KW-0677">Repeat</keyword>
<feature type="binding site" evidence="9">
    <location>
        <position position="92"/>
    </location>
    <ligand>
        <name>Fe cation</name>
        <dbReference type="ChEBI" id="CHEBI:24875"/>
        <label>1</label>
    </ligand>
</feature>
<evidence type="ECO:0000256" key="7">
    <source>
        <dbReference type="ARBA" id="ARBA00023033"/>
    </source>
</evidence>